<name>A0A7W7Y0W5_9GAMM</name>
<dbReference type="PANTHER" id="PTHR36113">
    <property type="entry name" value="LYASE, PUTATIVE-RELATED-RELATED"/>
    <property type="match status" value="1"/>
</dbReference>
<dbReference type="EMBL" id="JACHHX010000014">
    <property type="protein sequence ID" value="MBB5016059.1"/>
    <property type="molecule type" value="Genomic_DNA"/>
</dbReference>
<keyword evidence="4" id="KW-1185">Reference proteome</keyword>
<dbReference type="SUPFAM" id="SSF54593">
    <property type="entry name" value="Glyoxalase/Bleomycin resistance protein/Dihydroxybiphenyl dioxygenase"/>
    <property type="match status" value="1"/>
</dbReference>
<dbReference type="InterPro" id="IPR037523">
    <property type="entry name" value="VOC_core"/>
</dbReference>
<dbReference type="GO" id="GO:0016829">
    <property type="term" value="F:lyase activity"/>
    <property type="evidence" value="ECO:0007669"/>
    <property type="project" value="UniProtKB-KW"/>
</dbReference>
<keyword evidence="3" id="KW-0456">Lyase</keyword>
<comment type="caution">
    <text evidence="3">The sequence shown here is derived from an EMBL/GenBank/DDBJ whole genome shotgun (WGS) entry which is preliminary data.</text>
</comment>
<dbReference type="RefSeq" id="WP_183948733.1">
    <property type="nucleotide sequence ID" value="NZ_JACHHX010000014.1"/>
</dbReference>
<proteinExistence type="predicted"/>
<dbReference type="InterPro" id="IPR004360">
    <property type="entry name" value="Glyas_Fos-R_dOase_dom"/>
</dbReference>
<dbReference type="Pfam" id="PF00903">
    <property type="entry name" value="Glyoxalase"/>
    <property type="match status" value="1"/>
</dbReference>
<keyword evidence="3" id="KW-0223">Dioxygenase</keyword>
<accession>A0A7W7Y0W5</accession>
<feature type="domain" description="VOC" evidence="2">
    <location>
        <begin position="3"/>
        <end position="129"/>
    </location>
</feature>
<dbReference type="Proteomes" id="UP000519004">
    <property type="component" value="Unassembled WGS sequence"/>
</dbReference>
<organism evidence="3 4">
    <name type="scientific">Rehaibacterium terrae</name>
    <dbReference type="NCBI Taxonomy" id="1341696"/>
    <lineage>
        <taxon>Bacteria</taxon>
        <taxon>Pseudomonadati</taxon>
        <taxon>Pseudomonadota</taxon>
        <taxon>Gammaproteobacteria</taxon>
        <taxon>Lysobacterales</taxon>
        <taxon>Lysobacteraceae</taxon>
        <taxon>Rehaibacterium</taxon>
    </lineage>
</organism>
<dbReference type="PANTHER" id="PTHR36113:SF6">
    <property type="entry name" value="FOSFOMYCIN RESISTANCE PROTEIN FOSX"/>
    <property type="match status" value="1"/>
</dbReference>
<dbReference type="GO" id="GO:0046872">
    <property type="term" value="F:metal ion binding"/>
    <property type="evidence" value="ECO:0007669"/>
    <property type="project" value="UniProtKB-KW"/>
</dbReference>
<evidence type="ECO:0000313" key="3">
    <source>
        <dbReference type="EMBL" id="MBB5016059.1"/>
    </source>
</evidence>
<dbReference type="InterPro" id="IPR029068">
    <property type="entry name" value="Glyas_Bleomycin-R_OHBP_Dase"/>
</dbReference>
<gene>
    <name evidence="3" type="ORF">HNQ58_001969</name>
</gene>
<dbReference type="InterPro" id="IPR051332">
    <property type="entry name" value="Fosfomycin_Res_Enzymes"/>
</dbReference>
<keyword evidence="3" id="KW-0560">Oxidoreductase</keyword>
<reference evidence="3 4" key="1">
    <citation type="submission" date="2020-08" db="EMBL/GenBank/DDBJ databases">
        <title>Genomic Encyclopedia of Type Strains, Phase IV (KMG-IV): sequencing the most valuable type-strain genomes for metagenomic binning, comparative biology and taxonomic classification.</title>
        <authorList>
            <person name="Goeker M."/>
        </authorList>
    </citation>
    <scope>NUCLEOTIDE SEQUENCE [LARGE SCALE GENOMIC DNA]</scope>
    <source>
        <strain evidence="3 4">DSM 25897</strain>
    </source>
</reference>
<evidence type="ECO:0000259" key="2">
    <source>
        <dbReference type="PROSITE" id="PS51819"/>
    </source>
</evidence>
<protein>
    <submittedName>
        <fullName evidence="3">Catechol 2,3-dioxygenase-like lactoylglutathione lyase family enzyme</fullName>
    </submittedName>
</protein>
<dbReference type="GO" id="GO:0051213">
    <property type="term" value="F:dioxygenase activity"/>
    <property type="evidence" value="ECO:0007669"/>
    <property type="project" value="UniProtKB-KW"/>
</dbReference>
<evidence type="ECO:0000256" key="1">
    <source>
        <dbReference type="ARBA" id="ARBA00022723"/>
    </source>
</evidence>
<dbReference type="Gene3D" id="3.10.180.10">
    <property type="entry name" value="2,3-Dihydroxybiphenyl 1,2-Dioxygenase, domain 1"/>
    <property type="match status" value="1"/>
</dbReference>
<dbReference type="PROSITE" id="PS51819">
    <property type="entry name" value="VOC"/>
    <property type="match status" value="1"/>
</dbReference>
<evidence type="ECO:0000313" key="4">
    <source>
        <dbReference type="Proteomes" id="UP000519004"/>
    </source>
</evidence>
<keyword evidence="1" id="KW-0479">Metal-binding</keyword>
<dbReference type="AlphaFoldDB" id="A0A7W7Y0W5"/>
<sequence>MTLVHHLALTAADLPASIAFYDGLLAHLGCRRTHADARLAVWQRPDFELIVYAARDGLREHRHRLYQPGFHHLALRAGRRDQVDAVHDWLRVHGMKVLDPPREYPQYAPGYYALFFLDPDELKLEVVHD</sequence>